<keyword evidence="1" id="KW-0472">Membrane</keyword>
<name>A0A382W866_9ZZZZ</name>
<feature type="transmembrane region" description="Helical" evidence="1">
    <location>
        <begin position="30"/>
        <end position="49"/>
    </location>
</feature>
<feature type="transmembrane region" description="Helical" evidence="1">
    <location>
        <begin position="6"/>
        <end position="23"/>
    </location>
</feature>
<keyword evidence="1" id="KW-1133">Transmembrane helix</keyword>
<keyword evidence="1" id="KW-0812">Transmembrane</keyword>
<dbReference type="AlphaFoldDB" id="A0A382W866"/>
<feature type="non-terminal residue" evidence="2">
    <location>
        <position position="100"/>
    </location>
</feature>
<dbReference type="GO" id="GO:0016020">
    <property type="term" value="C:membrane"/>
    <property type="evidence" value="ECO:0007669"/>
    <property type="project" value="UniProtKB-SubCell"/>
</dbReference>
<protein>
    <recommendedName>
        <fullName evidence="3">Undecaprenyl/decaprenyl-phosphate alpha-N-acetylglucosaminyl 1-phosphate transferase</fullName>
    </recommendedName>
</protein>
<evidence type="ECO:0008006" key="3">
    <source>
        <dbReference type="Google" id="ProtNLM"/>
    </source>
</evidence>
<accession>A0A382W866</accession>
<organism evidence="2">
    <name type="scientific">marine metagenome</name>
    <dbReference type="NCBI Taxonomy" id="408172"/>
    <lineage>
        <taxon>unclassified sequences</taxon>
        <taxon>metagenomes</taxon>
        <taxon>ecological metagenomes</taxon>
    </lineage>
</organism>
<dbReference type="EMBL" id="UINC01157501">
    <property type="protein sequence ID" value="SVD54525.1"/>
    <property type="molecule type" value="Genomic_DNA"/>
</dbReference>
<evidence type="ECO:0000313" key="2">
    <source>
        <dbReference type="EMBL" id="SVD54525.1"/>
    </source>
</evidence>
<evidence type="ECO:0000256" key="1">
    <source>
        <dbReference type="SAM" id="Phobius"/>
    </source>
</evidence>
<feature type="transmembrane region" description="Helical" evidence="1">
    <location>
        <begin position="69"/>
        <end position="96"/>
    </location>
</feature>
<dbReference type="GO" id="GO:0016780">
    <property type="term" value="F:phosphotransferase activity, for other substituted phosphate groups"/>
    <property type="evidence" value="ECO:0007669"/>
    <property type="project" value="InterPro"/>
</dbReference>
<proteinExistence type="predicted"/>
<reference evidence="2" key="1">
    <citation type="submission" date="2018-05" db="EMBL/GenBank/DDBJ databases">
        <authorList>
            <person name="Lanie J.A."/>
            <person name="Ng W.-L."/>
            <person name="Kazmierczak K.M."/>
            <person name="Andrzejewski T.M."/>
            <person name="Davidsen T.M."/>
            <person name="Wayne K.J."/>
            <person name="Tettelin H."/>
            <person name="Glass J.I."/>
            <person name="Rusch D."/>
            <person name="Podicherti R."/>
            <person name="Tsui H.-C.T."/>
            <person name="Winkler M.E."/>
        </authorList>
    </citation>
    <scope>NUCLEOTIDE SEQUENCE</scope>
</reference>
<gene>
    <name evidence="2" type="ORF">METZ01_LOCUS407379</name>
</gene>
<sequence>VPYLGGVAIVLTFATAVVVFAIFEAPHGGSGELFIVLALGVLLSVVGLVDDLRHVSPLWRVAAEVAVALVVWSLGTGVTVSGIGALDLGLTVLWIVGITN</sequence>
<feature type="non-terminal residue" evidence="2">
    <location>
        <position position="1"/>
    </location>
</feature>